<dbReference type="Proteomes" id="UP000294508">
    <property type="component" value="Unassembled WGS sequence"/>
</dbReference>
<evidence type="ECO:0000259" key="2">
    <source>
        <dbReference type="Pfam" id="PF01261"/>
    </source>
</evidence>
<feature type="domain" description="Xylose isomerase-like TIM barrel" evidence="2">
    <location>
        <begin position="20"/>
        <end position="266"/>
    </location>
</feature>
<dbReference type="InterPro" id="IPR050312">
    <property type="entry name" value="IolE/XylAMocC-like"/>
</dbReference>
<protein>
    <submittedName>
        <fullName evidence="3">Sugar phosphate isomerase/epimerase</fullName>
    </submittedName>
</protein>
<dbReference type="SUPFAM" id="SSF51658">
    <property type="entry name" value="Xylose isomerase-like"/>
    <property type="match status" value="1"/>
</dbReference>
<dbReference type="InterPro" id="IPR036237">
    <property type="entry name" value="Xyl_isomerase-like_sf"/>
</dbReference>
<dbReference type="GO" id="GO:0016853">
    <property type="term" value="F:isomerase activity"/>
    <property type="evidence" value="ECO:0007669"/>
    <property type="project" value="UniProtKB-KW"/>
</dbReference>
<accession>A0A4V2RZ83</accession>
<feature type="region of interest" description="Disordered" evidence="1">
    <location>
        <begin position="101"/>
        <end position="128"/>
    </location>
</feature>
<dbReference type="RefSeq" id="WP_132211574.1">
    <property type="nucleotide sequence ID" value="NZ_SLWN01000008.1"/>
</dbReference>
<proteinExistence type="predicted"/>
<dbReference type="Gene3D" id="3.20.20.150">
    <property type="entry name" value="Divalent-metal-dependent TIM barrel enzymes"/>
    <property type="match status" value="1"/>
</dbReference>
<dbReference type="PANTHER" id="PTHR12110:SF21">
    <property type="entry name" value="XYLOSE ISOMERASE-LIKE TIM BARREL DOMAIN-CONTAINING PROTEIN"/>
    <property type="match status" value="1"/>
</dbReference>
<organism evidence="3 4">
    <name type="scientific">Kribbella steppae</name>
    <dbReference type="NCBI Taxonomy" id="2512223"/>
    <lineage>
        <taxon>Bacteria</taxon>
        <taxon>Bacillati</taxon>
        <taxon>Actinomycetota</taxon>
        <taxon>Actinomycetes</taxon>
        <taxon>Propionibacteriales</taxon>
        <taxon>Kribbellaceae</taxon>
        <taxon>Kribbella</taxon>
    </lineage>
</organism>
<dbReference type="EMBL" id="SLWN01000008">
    <property type="protein sequence ID" value="TCO24765.1"/>
    <property type="molecule type" value="Genomic_DNA"/>
</dbReference>
<evidence type="ECO:0000313" key="4">
    <source>
        <dbReference type="Proteomes" id="UP000294508"/>
    </source>
</evidence>
<dbReference type="AlphaFoldDB" id="A0A4V2RZ83"/>
<comment type="caution">
    <text evidence="3">The sequence shown here is derived from an EMBL/GenBank/DDBJ whole genome shotgun (WGS) entry which is preliminary data.</text>
</comment>
<name>A0A4V2RZ83_9ACTN</name>
<dbReference type="OrthoDB" id="9815124at2"/>
<reference evidence="3 4" key="1">
    <citation type="journal article" date="2015" name="Stand. Genomic Sci.">
        <title>Genomic Encyclopedia of Bacterial and Archaeal Type Strains, Phase III: the genomes of soil and plant-associated and newly described type strains.</title>
        <authorList>
            <person name="Whitman W.B."/>
            <person name="Woyke T."/>
            <person name="Klenk H.P."/>
            <person name="Zhou Y."/>
            <person name="Lilburn T.G."/>
            <person name="Beck B.J."/>
            <person name="De Vos P."/>
            <person name="Vandamme P."/>
            <person name="Eisen J.A."/>
            <person name="Garrity G."/>
            <person name="Hugenholtz P."/>
            <person name="Kyrpides N.C."/>
        </authorList>
    </citation>
    <scope>NUCLEOTIDE SEQUENCE [LARGE SCALE GENOMIC DNA]</scope>
    <source>
        <strain evidence="3 4">VKM Ac-2572</strain>
    </source>
</reference>
<evidence type="ECO:0000256" key="1">
    <source>
        <dbReference type="SAM" id="MobiDB-lite"/>
    </source>
</evidence>
<gene>
    <name evidence="3" type="ORF">EV652_108300</name>
</gene>
<dbReference type="InterPro" id="IPR013022">
    <property type="entry name" value="Xyl_isomerase-like_TIM-brl"/>
</dbReference>
<sequence>MSLAFSTLGCPGASLDHVLELAKGNDISGLELRAADDEFTNTGLTAAQRRELRTRIEDAGLEVLAVSSYVKLCAVEEQPLEAHLELAADLGARGVRVFPGDPDPDTGMGAGTGTGTATDPGTTEGPSAGEIRALDRVTTAPRDVHILLETHDSHSAGRKMAALCTLLDTDVPGHNAKVVWDSAHTWSHGETPAEAFELLKPWIEFVQIKETDSRQKYRPVAIGTGDYPIQDLLETLKGTDYPLSLEWELKWHPHLPPLEETLPAARAWATA</sequence>
<dbReference type="Pfam" id="PF01261">
    <property type="entry name" value="AP_endonuc_2"/>
    <property type="match status" value="1"/>
</dbReference>
<keyword evidence="4" id="KW-1185">Reference proteome</keyword>
<keyword evidence="3" id="KW-0413">Isomerase</keyword>
<evidence type="ECO:0000313" key="3">
    <source>
        <dbReference type="EMBL" id="TCO24765.1"/>
    </source>
</evidence>
<dbReference type="PANTHER" id="PTHR12110">
    <property type="entry name" value="HYDROXYPYRUVATE ISOMERASE"/>
    <property type="match status" value="1"/>
</dbReference>